<dbReference type="InterPro" id="IPR041078">
    <property type="entry name" value="Plavaka"/>
</dbReference>
<dbReference type="Proteomes" id="UP000054166">
    <property type="component" value="Unassembled WGS sequence"/>
</dbReference>
<gene>
    <name evidence="1" type="ORF">PILCRDRAFT_4613</name>
</gene>
<dbReference type="AlphaFoldDB" id="A0A0C3G4I4"/>
<dbReference type="EMBL" id="KN832981">
    <property type="protein sequence ID" value="KIM86719.1"/>
    <property type="molecule type" value="Genomic_DNA"/>
</dbReference>
<keyword evidence="2" id="KW-1185">Reference proteome</keyword>
<dbReference type="STRING" id="765440.A0A0C3G4I4"/>
<evidence type="ECO:0000313" key="2">
    <source>
        <dbReference type="Proteomes" id="UP000054166"/>
    </source>
</evidence>
<dbReference type="OrthoDB" id="3232986at2759"/>
<reference evidence="2" key="2">
    <citation type="submission" date="2015-01" db="EMBL/GenBank/DDBJ databases">
        <title>Evolutionary Origins and Diversification of the Mycorrhizal Mutualists.</title>
        <authorList>
            <consortium name="DOE Joint Genome Institute"/>
            <consortium name="Mycorrhizal Genomics Consortium"/>
            <person name="Kohler A."/>
            <person name="Kuo A."/>
            <person name="Nagy L.G."/>
            <person name="Floudas D."/>
            <person name="Copeland A."/>
            <person name="Barry K.W."/>
            <person name="Cichocki N."/>
            <person name="Veneault-Fourrey C."/>
            <person name="LaButti K."/>
            <person name="Lindquist E.A."/>
            <person name="Lipzen A."/>
            <person name="Lundell T."/>
            <person name="Morin E."/>
            <person name="Murat C."/>
            <person name="Riley R."/>
            <person name="Ohm R."/>
            <person name="Sun H."/>
            <person name="Tunlid A."/>
            <person name="Henrissat B."/>
            <person name="Grigoriev I.V."/>
            <person name="Hibbett D.S."/>
            <person name="Martin F."/>
        </authorList>
    </citation>
    <scope>NUCLEOTIDE SEQUENCE [LARGE SCALE GENOMIC DNA]</scope>
    <source>
        <strain evidence="2">F 1598</strain>
    </source>
</reference>
<evidence type="ECO:0000313" key="1">
    <source>
        <dbReference type="EMBL" id="KIM86719.1"/>
    </source>
</evidence>
<accession>A0A0C3G4I4</accession>
<dbReference type="Pfam" id="PF18759">
    <property type="entry name" value="Plavaka"/>
    <property type="match status" value="1"/>
</dbReference>
<proteinExistence type="predicted"/>
<organism evidence="1 2">
    <name type="scientific">Piloderma croceum (strain F 1598)</name>
    <dbReference type="NCBI Taxonomy" id="765440"/>
    <lineage>
        <taxon>Eukaryota</taxon>
        <taxon>Fungi</taxon>
        <taxon>Dikarya</taxon>
        <taxon>Basidiomycota</taxon>
        <taxon>Agaricomycotina</taxon>
        <taxon>Agaricomycetes</taxon>
        <taxon>Agaricomycetidae</taxon>
        <taxon>Atheliales</taxon>
        <taxon>Atheliaceae</taxon>
        <taxon>Piloderma</taxon>
    </lineage>
</organism>
<sequence length="169" mass="18754">MSHPLLISLANLNMNFRAKASHHAFVLLALLPIPKFLHKKKELRGVLENRIIHECLDFILQPLKTAASVGIMSDPWGGLRHCFTPLAGYIMDFQEAVVMAGVMGKTSPVTMANYKQFGDAVQHESRTGSTTLAQLAAIRIKADPGVLNLAEYVYEAKKLRLNGVDQPFW</sequence>
<protein>
    <submittedName>
        <fullName evidence="1">Uncharacterized protein</fullName>
    </submittedName>
</protein>
<dbReference type="HOGENOM" id="CLU_006344_8_2_1"/>
<name>A0A0C3G4I4_PILCF</name>
<dbReference type="InParanoid" id="A0A0C3G4I4"/>
<reference evidence="1 2" key="1">
    <citation type="submission" date="2014-04" db="EMBL/GenBank/DDBJ databases">
        <authorList>
            <consortium name="DOE Joint Genome Institute"/>
            <person name="Kuo A."/>
            <person name="Tarkka M."/>
            <person name="Buscot F."/>
            <person name="Kohler A."/>
            <person name="Nagy L.G."/>
            <person name="Floudas D."/>
            <person name="Copeland A."/>
            <person name="Barry K.W."/>
            <person name="Cichocki N."/>
            <person name="Veneault-Fourrey C."/>
            <person name="LaButti K."/>
            <person name="Lindquist E.A."/>
            <person name="Lipzen A."/>
            <person name="Lundell T."/>
            <person name="Morin E."/>
            <person name="Murat C."/>
            <person name="Sun H."/>
            <person name="Tunlid A."/>
            <person name="Henrissat B."/>
            <person name="Grigoriev I.V."/>
            <person name="Hibbett D.S."/>
            <person name="Martin F."/>
            <person name="Nordberg H.P."/>
            <person name="Cantor M.N."/>
            <person name="Hua S.X."/>
        </authorList>
    </citation>
    <scope>NUCLEOTIDE SEQUENCE [LARGE SCALE GENOMIC DNA]</scope>
    <source>
        <strain evidence="1 2">F 1598</strain>
    </source>
</reference>